<name>A0A1S8X243_OPIVI</name>
<organism evidence="2 3">
    <name type="scientific">Opisthorchis viverrini</name>
    <name type="common">Southeast Asian liver fluke</name>
    <dbReference type="NCBI Taxonomy" id="6198"/>
    <lineage>
        <taxon>Eukaryota</taxon>
        <taxon>Metazoa</taxon>
        <taxon>Spiralia</taxon>
        <taxon>Lophotrochozoa</taxon>
        <taxon>Platyhelminthes</taxon>
        <taxon>Trematoda</taxon>
        <taxon>Digenea</taxon>
        <taxon>Opisthorchiida</taxon>
        <taxon>Opisthorchiata</taxon>
        <taxon>Opisthorchiidae</taxon>
        <taxon>Opisthorchis</taxon>
    </lineage>
</organism>
<reference evidence="2 3" key="1">
    <citation type="submission" date="2015-03" db="EMBL/GenBank/DDBJ databases">
        <title>Draft genome of the nematode, Opisthorchis viverrini.</title>
        <authorList>
            <person name="Mitreva M."/>
        </authorList>
    </citation>
    <scope>NUCLEOTIDE SEQUENCE [LARGE SCALE GENOMIC DNA]</scope>
    <source>
        <strain evidence="2">Khon Kaen</strain>
    </source>
</reference>
<feature type="region of interest" description="Disordered" evidence="1">
    <location>
        <begin position="377"/>
        <end position="399"/>
    </location>
</feature>
<feature type="compositionally biased region" description="Polar residues" evidence="1">
    <location>
        <begin position="1246"/>
        <end position="1265"/>
    </location>
</feature>
<feature type="region of interest" description="Disordered" evidence="1">
    <location>
        <begin position="34"/>
        <end position="98"/>
    </location>
</feature>
<evidence type="ECO:0000313" key="2">
    <source>
        <dbReference type="EMBL" id="OON20779.1"/>
    </source>
</evidence>
<feature type="region of interest" description="Disordered" evidence="1">
    <location>
        <begin position="186"/>
        <end position="206"/>
    </location>
</feature>
<evidence type="ECO:0000313" key="3">
    <source>
        <dbReference type="Proteomes" id="UP000243686"/>
    </source>
</evidence>
<dbReference type="Proteomes" id="UP000243686">
    <property type="component" value="Unassembled WGS sequence"/>
</dbReference>
<feature type="compositionally biased region" description="Basic and acidic residues" evidence="1">
    <location>
        <begin position="73"/>
        <end position="83"/>
    </location>
</feature>
<proteinExistence type="predicted"/>
<keyword evidence="3" id="KW-1185">Reference proteome</keyword>
<dbReference type="EMBL" id="KV892447">
    <property type="protein sequence ID" value="OON20779.1"/>
    <property type="molecule type" value="Genomic_DNA"/>
</dbReference>
<feature type="compositionally biased region" description="Basic and acidic residues" evidence="1">
    <location>
        <begin position="341"/>
        <end position="354"/>
    </location>
</feature>
<evidence type="ECO:0000256" key="1">
    <source>
        <dbReference type="SAM" id="MobiDB-lite"/>
    </source>
</evidence>
<feature type="region of interest" description="Disordered" evidence="1">
    <location>
        <begin position="313"/>
        <end position="359"/>
    </location>
</feature>
<accession>A0A1S8X243</accession>
<feature type="compositionally biased region" description="Basic residues" evidence="1">
    <location>
        <begin position="331"/>
        <end position="340"/>
    </location>
</feature>
<gene>
    <name evidence="2" type="ORF">X801_03334</name>
</gene>
<protein>
    <submittedName>
        <fullName evidence="2">Uncharacterized protein</fullName>
    </submittedName>
</protein>
<feature type="region of interest" description="Disordered" evidence="1">
    <location>
        <begin position="708"/>
        <end position="737"/>
    </location>
</feature>
<sequence length="1483" mass="161309">MAFFELAKGSTTLRLLAAADLRILHHDDYSRDDETAAVDEDSSSTSGKSTSTSPKAANEDTDSYLSSSPWIKPECDDVLHDYEPPSADSTQSGAGPVVSCRPSVTITLPIYPPPEKAMQPPRVPTSTFGAFPIDKVSIAPVASLQIVSVSNLPALRNTFSPTSPPPSTSNCSNSLVRISCTTPTTVVPDLPNNSSGSPSVPPSEGFTVTPVEELQAETSRFTFPFGFLDDLLPENDPTRSAYIHYKCTRLRYPLSLAVAMSKLSDLSKLATVPIELPNPSGAPARRKSFSKCRRPDHGFLEIDSSHFSLNSSCPGFSSEANPPTPPTSNHPRTKAQLRSLRRSDRHPETPKERSPTPVSPVLRTTVAATCYTSRISAGRRSTIPRQRRRSTGNMPSSNPLGYHHDKLYLSHMGTSSRLPLLGTLALKEVLVTGFCCYLNTNFRTVIFVLACRFFPVSADSLPPCLIRSGRRPQQQPPVIVIEDDDSPEVPASPCAPDSPMRSLNLCQNKSSFDRDFTSTLPVTISKQCLSGLSILSSQQLYEVPGSRVPYWISLKFPGDSRPRPTNYLLLGDVARIVCLLMADPSNASCLEPVLKHCCRTCHRVLVKHLKLRIPSAYVNVSALVQQKYPLGLPTGQPIYSLPVIPWPSNYPYTAALGLAWKKLPFGKGWADAVSDSLLMKTATLIMQTEPSRLGLGCTDNGTKTSVTMSSNPLSAISLPTAPKPKSKNGINDPPRPSPHLPLSIQRRFLLRDCLPQRQYQGLEQIAKCLKSITRRMFVDTKSTFEWRPLGKPRGPSVDILNTNLFTCLFDVHSTLSVCLRCLRDSYASLISAGSCLTARLKLSELLDTDVDQLRIERGRARLFPSETVARHNIVRILCEEIHPQLFNLVEQVNRTHLILRQLCNEVNLLGPFVPTQTRCSSQTYSATARALILEALGGQVPESVILTDGWADFMHLIQEIYDFLCDIVGSFTYQLSTKLLEFKSGLSMTARSISLSWIPAFGRTQKSIDARASEDLKFLAVSLQKQYDVLEAWLRAQHNVILPEIGNRLLGLFHKLFKVKDGIANSQDWVLPNVRLFVPYGSKNPSEFNSIKDLGTPFVELPSWPPTVDGLSEQSVSQNPPVTTTSPGLLTLLLTPASSAEPDNFRKVHSFRTICTTGSTPPGLVASVSSHCSPLSAESHVVCSSTSAKRICIDLSQNPEEDSTIINSCHTSVDDIDFVECTGTSTIDRRRLGQLKRKIKISHAATNDSNATQRTVSEGSDSEASANECALDGSSTDHDDGIQSVQRSPEAVETSKVQQNPLSSGDGIAVTEQTISLPTSVSSCVCENNSLEQRDSCGTQQDLAMASADKHSFLSVDTMLVSTTASPISAPLVYAGFSGSEPYSAVHSAPVFPESWTKSPGSLGKPSISSAVDPSSHLMRQSSTNASLDIEQVAANLDRLVPWLEQKTSSTHVPGPITAAVLSQSSSSLSHGCDLAIDLTSDD</sequence>
<feature type="region of interest" description="Disordered" evidence="1">
    <location>
        <begin position="1246"/>
        <end position="1306"/>
    </location>
</feature>
<feature type="compositionally biased region" description="Low complexity" evidence="1">
    <location>
        <begin position="43"/>
        <end position="53"/>
    </location>
</feature>